<comment type="similarity">
    <text evidence="2 7">Belongs to the FMO family.</text>
</comment>
<evidence type="ECO:0000256" key="4">
    <source>
        <dbReference type="ARBA" id="ARBA00022827"/>
    </source>
</evidence>
<dbReference type="AlphaFoldDB" id="A0A8I6RWF9"/>
<dbReference type="InterPro" id="IPR000960">
    <property type="entry name" value="Flavin_mOase"/>
</dbReference>
<keyword evidence="7" id="KW-0503">Monooxygenase</keyword>
<evidence type="ECO:0000313" key="8">
    <source>
        <dbReference type="EnsemblMetazoa" id="XP_014253689.1"/>
    </source>
</evidence>
<comment type="cofactor">
    <cofactor evidence="1 7">
        <name>FAD</name>
        <dbReference type="ChEBI" id="CHEBI:57692"/>
    </cofactor>
</comment>
<keyword evidence="4 7" id="KW-0274">FAD</keyword>
<evidence type="ECO:0000256" key="1">
    <source>
        <dbReference type="ARBA" id="ARBA00001974"/>
    </source>
</evidence>
<proteinExistence type="inferred from homology"/>
<keyword evidence="5" id="KW-0521">NADP</keyword>
<dbReference type="InterPro" id="IPR020946">
    <property type="entry name" value="Flavin_mOase-like"/>
</dbReference>
<keyword evidence="6 7" id="KW-0560">Oxidoreductase</keyword>
<protein>
    <recommendedName>
        <fullName evidence="7">Flavin-containing monooxygenase</fullName>
        <ecNumber evidence="7">1.-.-.-</ecNumber>
    </recommendedName>
</protein>
<dbReference type="SUPFAM" id="SSF51905">
    <property type="entry name" value="FAD/NAD(P)-binding domain"/>
    <property type="match status" value="2"/>
</dbReference>
<dbReference type="FunFam" id="3.50.50.60:FF:000042">
    <property type="entry name" value="Dimethylaniline monooxygenase [N-oxide-forming]"/>
    <property type="match status" value="1"/>
</dbReference>
<dbReference type="PANTHER" id="PTHR23023">
    <property type="entry name" value="DIMETHYLANILINE MONOOXYGENASE"/>
    <property type="match status" value="1"/>
</dbReference>
<dbReference type="GO" id="GO:0004499">
    <property type="term" value="F:N,N-dimethylaniline monooxygenase activity"/>
    <property type="evidence" value="ECO:0007669"/>
    <property type="project" value="InterPro"/>
</dbReference>
<evidence type="ECO:0000256" key="5">
    <source>
        <dbReference type="ARBA" id="ARBA00022857"/>
    </source>
</evidence>
<dbReference type="PIRSF" id="PIRSF000332">
    <property type="entry name" value="FMO"/>
    <property type="match status" value="1"/>
</dbReference>
<evidence type="ECO:0000256" key="2">
    <source>
        <dbReference type="ARBA" id="ARBA00009183"/>
    </source>
</evidence>
<evidence type="ECO:0000256" key="3">
    <source>
        <dbReference type="ARBA" id="ARBA00022630"/>
    </source>
</evidence>
<dbReference type="EC" id="1.-.-.-" evidence="7"/>
<dbReference type="Gene3D" id="3.50.50.60">
    <property type="entry name" value="FAD/NAD(P)-binding domain"/>
    <property type="match status" value="2"/>
</dbReference>
<dbReference type="RefSeq" id="XP_014253689.1">
    <property type="nucleotide sequence ID" value="XM_014398203.2"/>
</dbReference>
<dbReference type="InterPro" id="IPR036188">
    <property type="entry name" value="FAD/NAD-bd_sf"/>
</dbReference>
<dbReference type="GO" id="GO:0050661">
    <property type="term" value="F:NADP binding"/>
    <property type="evidence" value="ECO:0007669"/>
    <property type="project" value="InterPro"/>
</dbReference>
<dbReference type="PRINTS" id="PR00370">
    <property type="entry name" value="FMOXYGENASE"/>
</dbReference>
<keyword evidence="9" id="KW-1185">Reference proteome</keyword>
<evidence type="ECO:0000256" key="6">
    <source>
        <dbReference type="ARBA" id="ARBA00023002"/>
    </source>
</evidence>
<organism evidence="8 9">
    <name type="scientific">Cimex lectularius</name>
    <name type="common">Bed bug</name>
    <name type="synonym">Acanthia lectularia</name>
    <dbReference type="NCBI Taxonomy" id="79782"/>
    <lineage>
        <taxon>Eukaryota</taxon>
        <taxon>Metazoa</taxon>
        <taxon>Ecdysozoa</taxon>
        <taxon>Arthropoda</taxon>
        <taxon>Hexapoda</taxon>
        <taxon>Insecta</taxon>
        <taxon>Pterygota</taxon>
        <taxon>Neoptera</taxon>
        <taxon>Paraneoptera</taxon>
        <taxon>Hemiptera</taxon>
        <taxon>Heteroptera</taxon>
        <taxon>Panheteroptera</taxon>
        <taxon>Cimicomorpha</taxon>
        <taxon>Cimicidae</taxon>
        <taxon>Cimex</taxon>
    </lineage>
</organism>
<dbReference type="Proteomes" id="UP000494040">
    <property type="component" value="Unassembled WGS sequence"/>
</dbReference>
<accession>A0A8I6RWF9</accession>
<dbReference type="OrthoDB" id="66881at2759"/>
<keyword evidence="3 7" id="KW-0285">Flavoprotein</keyword>
<dbReference type="Pfam" id="PF00743">
    <property type="entry name" value="FMO-like"/>
    <property type="match status" value="2"/>
</dbReference>
<dbReference type="InterPro" id="IPR050346">
    <property type="entry name" value="FMO-like"/>
</dbReference>
<dbReference type="GeneID" id="106669032"/>
<name>A0A8I6RWF9_CIMLE</name>
<dbReference type="FunFam" id="3.50.50.60:FF:000023">
    <property type="entry name" value="Dimethylaniline monooxygenase [N-oxide-forming]"/>
    <property type="match status" value="1"/>
</dbReference>
<dbReference type="KEGG" id="clec:106669032"/>
<evidence type="ECO:0000313" key="9">
    <source>
        <dbReference type="Proteomes" id="UP000494040"/>
    </source>
</evidence>
<dbReference type="GO" id="GO:0050660">
    <property type="term" value="F:flavin adenine dinucleotide binding"/>
    <property type="evidence" value="ECO:0007669"/>
    <property type="project" value="InterPro"/>
</dbReference>
<evidence type="ECO:0000256" key="7">
    <source>
        <dbReference type="RuleBase" id="RU361177"/>
    </source>
</evidence>
<reference evidence="8" key="1">
    <citation type="submission" date="2022-01" db="UniProtKB">
        <authorList>
            <consortium name="EnsemblMetazoa"/>
        </authorList>
    </citation>
    <scope>IDENTIFICATION</scope>
</reference>
<sequence>MRICIIGFGAAGITAARYASVEHECTVFEQTDKLGGTWVYTEDVGRDEYGLPIVTSMYKNLKTNLPKEIMGYTDFPVPGSDRSYLMSKEVLNFLESYVDRFDLMRFVKFRQVVQMVRPLDTGWKVSVKDLTAEKEEEYIFDIVFICNGHYHTPMYPQIPGMKSFTGEQLHSHDYRRPDHFLGKRVLVIGAGPSGTDISLDLSTVADKVILSRRNHEIDLKNVFPSNVEMKFEVKEINGSTAIFQDRTHVEVDVIMYCTGYYYSFPFLHQSCGVKVKDNYITPLYKHMININHPTMVFIGIPYRTVIFPMFEIQIRSFLNMLKNDNFPSKDEMLQDMAKRERTIEDQGFPKKRCHMIADYVRRYFQEVAEMGKVEPIPDVIFDIFERASAKRKNHLLTYRNEVFSFDTLKGFTVKTID</sequence>
<dbReference type="EnsemblMetazoa" id="XM_014398203.2">
    <property type="protein sequence ID" value="XP_014253689.1"/>
    <property type="gene ID" value="LOC106669032"/>
</dbReference>